<dbReference type="EMBL" id="CP091430">
    <property type="protein sequence ID" value="UVI33016.1"/>
    <property type="molecule type" value="Genomic_DNA"/>
</dbReference>
<keyword evidence="1" id="KW-1133">Transmembrane helix</keyword>
<evidence type="ECO:0000256" key="1">
    <source>
        <dbReference type="SAM" id="Phobius"/>
    </source>
</evidence>
<organism evidence="2 3">
    <name type="scientific">Paenibacillus spongiae</name>
    <dbReference type="NCBI Taxonomy" id="2909671"/>
    <lineage>
        <taxon>Bacteria</taxon>
        <taxon>Bacillati</taxon>
        <taxon>Bacillota</taxon>
        <taxon>Bacilli</taxon>
        <taxon>Bacillales</taxon>
        <taxon>Paenibacillaceae</taxon>
        <taxon>Paenibacillus</taxon>
    </lineage>
</organism>
<evidence type="ECO:0000313" key="2">
    <source>
        <dbReference type="EMBL" id="UVI33016.1"/>
    </source>
</evidence>
<accession>A0ABY5SGE7</accession>
<keyword evidence="1" id="KW-0472">Membrane</keyword>
<feature type="transmembrane region" description="Helical" evidence="1">
    <location>
        <begin position="61"/>
        <end position="80"/>
    </location>
</feature>
<keyword evidence="3" id="KW-1185">Reference proteome</keyword>
<dbReference type="RefSeq" id="WP_258389069.1">
    <property type="nucleotide sequence ID" value="NZ_CP091430.1"/>
</dbReference>
<evidence type="ECO:0000313" key="3">
    <source>
        <dbReference type="Proteomes" id="UP001057877"/>
    </source>
</evidence>
<evidence type="ECO:0008006" key="4">
    <source>
        <dbReference type="Google" id="ProtNLM"/>
    </source>
</evidence>
<reference evidence="2" key="1">
    <citation type="submission" date="2022-01" db="EMBL/GenBank/DDBJ databases">
        <title>Paenibacillus spongiae sp. nov., isolated from marine sponge.</title>
        <authorList>
            <person name="Li Z."/>
            <person name="Zhang M."/>
        </authorList>
    </citation>
    <scope>NUCLEOTIDE SEQUENCE</scope>
    <source>
        <strain evidence="2">PHS-Z3</strain>
    </source>
</reference>
<dbReference type="Proteomes" id="UP001057877">
    <property type="component" value="Chromosome"/>
</dbReference>
<gene>
    <name evidence="2" type="ORF">L1F29_14775</name>
</gene>
<proteinExistence type="predicted"/>
<sequence length="86" mass="9686">MNEDRYIMAVVSVLLSFSSFFLFMYPIGGIIIAMVSCVLGHKSRYATVESHMWVGGNPGRVGRNLAVCSIVLNLFMWFVLHEMPVQ</sequence>
<feature type="transmembrane region" description="Helical" evidence="1">
    <location>
        <begin position="20"/>
        <end position="40"/>
    </location>
</feature>
<name>A0ABY5SGE7_9BACL</name>
<protein>
    <recommendedName>
        <fullName evidence="4">DUF4190 domain-containing protein</fullName>
    </recommendedName>
</protein>
<keyword evidence="1" id="KW-0812">Transmembrane</keyword>